<organism evidence="1 2">
    <name type="scientific">Fusarium oxysporum f. sp. raphani 54005</name>
    <dbReference type="NCBI Taxonomy" id="1089458"/>
    <lineage>
        <taxon>Eukaryota</taxon>
        <taxon>Fungi</taxon>
        <taxon>Dikarya</taxon>
        <taxon>Ascomycota</taxon>
        <taxon>Pezizomycotina</taxon>
        <taxon>Sordariomycetes</taxon>
        <taxon>Hypocreomycetidae</taxon>
        <taxon>Hypocreales</taxon>
        <taxon>Nectriaceae</taxon>
        <taxon>Fusarium</taxon>
        <taxon>Fusarium oxysporum species complex</taxon>
    </lineage>
</organism>
<evidence type="ECO:0000313" key="1">
    <source>
        <dbReference type="EMBL" id="EXK75833.1"/>
    </source>
</evidence>
<protein>
    <submittedName>
        <fullName evidence="1">Uncharacterized protein</fullName>
    </submittedName>
</protein>
<dbReference type="AlphaFoldDB" id="X0BAI5"/>
<accession>X0BAI5</accession>
<dbReference type="Proteomes" id="UP000030663">
    <property type="component" value="Unassembled WGS sequence"/>
</dbReference>
<sequence>MPPVDSREGRDVASELNVVSMRVCCRHHSVYLFTIPLVQLSSHVVSAVSRHLSLTSFHFVCDLHLPCEQPDLLAPSTYVQDKAAYSIHSRHRRGALPIHKLLSRHQCPC</sequence>
<evidence type="ECO:0000313" key="2">
    <source>
        <dbReference type="Proteomes" id="UP000030663"/>
    </source>
</evidence>
<reference evidence="1 2" key="1">
    <citation type="submission" date="2011-11" db="EMBL/GenBank/DDBJ databases">
        <title>The Genome Sequence of Fusarium oxysporum PHW815.</title>
        <authorList>
            <consortium name="The Broad Institute Genome Sequencing Platform"/>
            <person name="Ma L.-J."/>
            <person name="Gale L.R."/>
            <person name="Schwartz D.C."/>
            <person name="Zhou S."/>
            <person name="Corby-Kistler H."/>
            <person name="Young S.K."/>
            <person name="Zeng Q."/>
            <person name="Gargeya S."/>
            <person name="Fitzgerald M."/>
            <person name="Haas B."/>
            <person name="Abouelleil A."/>
            <person name="Alvarado L."/>
            <person name="Arachchi H.M."/>
            <person name="Berlin A."/>
            <person name="Brown A."/>
            <person name="Chapman S.B."/>
            <person name="Chen Z."/>
            <person name="Dunbar C."/>
            <person name="Freedman E."/>
            <person name="Gearin G."/>
            <person name="Goldberg J."/>
            <person name="Griggs A."/>
            <person name="Gujja S."/>
            <person name="Heiman D."/>
            <person name="Howarth C."/>
            <person name="Larson L."/>
            <person name="Lui A."/>
            <person name="MacDonald P.J.P."/>
            <person name="Montmayeur A."/>
            <person name="Murphy C."/>
            <person name="Neiman D."/>
            <person name="Pearson M."/>
            <person name="Priest M."/>
            <person name="Roberts A."/>
            <person name="Saif S."/>
            <person name="Shea T."/>
            <person name="Shenoy N."/>
            <person name="Sisk P."/>
            <person name="Stolte C."/>
            <person name="Sykes S."/>
            <person name="Wortman J."/>
            <person name="Nusbaum C."/>
            <person name="Birren B."/>
        </authorList>
    </citation>
    <scope>NUCLEOTIDE SEQUENCE [LARGE SCALE GENOMIC DNA]</scope>
    <source>
        <strain evidence="1 2">54005</strain>
    </source>
</reference>
<name>X0BAI5_FUSOX</name>
<keyword evidence="2" id="KW-1185">Reference proteome</keyword>
<dbReference type="HOGENOM" id="CLU_2184117_0_0_1"/>
<gene>
    <name evidence="1" type="ORF">FOQG_19404</name>
</gene>
<dbReference type="EMBL" id="KI979781">
    <property type="protein sequence ID" value="EXK75833.1"/>
    <property type="molecule type" value="Genomic_DNA"/>
</dbReference>
<proteinExistence type="predicted"/>